<dbReference type="EnsemblPlants" id="TraesCS5B02G512700.1">
    <property type="protein sequence ID" value="TraesCS5B02G512700.1"/>
    <property type="gene ID" value="TraesCS5B02G512700"/>
</dbReference>
<evidence type="ECO:0000313" key="2">
    <source>
        <dbReference type="Proteomes" id="UP000019116"/>
    </source>
</evidence>
<dbReference type="AlphaFoldDB" id="A0A3B6LXA0"/>
<dbReference type="OMA" id="HGACHAG"/>
<dbReference type="PANTHER" id="PTHR32133:SF411">
    <property type="entry name" value="F-BOX DOMAIN-CONTAINING PROTEIN"/>
    <property type="match status" value="1"/>
</dbReference>
<dbReference type="Gramene" id="TraesCLE_scaffold_019895_01G000200.1">
    <property type="protein sequence ID" value="TraesCLE_scaffold_019895_01G000200.1"/>
    <property type="gene ID" value="TraesCLE_scaffold_019895_01G000200"/>
</dbReference>
<sequence length="399" mass="44542">MPPPPPVPSLLDELLEEIFLRLPPGEPEHLARASLASKLWLGRLTGPRFRGRYRERHGPPPMLGFLHTWLEGCGPEGKDPVPDFTLTTKFGARVPDDDDCGYHKYDAWDCRHGRVLLGDENMLPIAVVVWDPMTGRRKDLPEPDLVNDSYGAAVLCAVPGCDHGACHAGPFEVVFVGLGMREDDGAGCVAQACVSLPDTGDWSMPCPIFDHHHWGEPCSGLHLEADAFVDRMPPVLVKEAVHFMLVYARDGHVEILKYDLRCSCLSLVDVPLVGPGIYGAAILMAMQDGSLGFAHVDGLTLYIWSREMDFNRAGSWSERTIIDLRNLLPIQNPEERLRLIGSVEGSDTVFVTTDLGIYEMNVKSQRWKEIWKSEEFRALIPYMSFYNPQERVMPCDAAH</sequence>
<evidence type="ECO:0008006" key="3">
    <source>
        <dbReference type="Google" id="ProtNLM"/>
    </source>
</evidence>
<dbReference type="InterPro" id="IPR036047">
    <property type="entry name" value="F-box-like_dom_sf"/>
</dbReference>
<dbReference type="RefSeq" id="XP_044394261.1">
    <property type="nucleotide sequence ID" value="XM_044538326.1"/>
</dbReference>
<dbReference type="Gramene" id="TraesNOR5B03G03033690.1">
    <property type="protein sequence ID" value="TraesNOR5B03G03033690.1"/>
    <property type="gene ID" value="TraesNOR5B03G03033690"/>
</dbReference>
<reference evidence="1" key="2">
    <citation type="submission" date="2018-10" db="UniProtKB">
        <authorList>
            <consortium name="EnsemblPlants"/>
        </authorList>
    </citation>
    <scope>IDENTIFICATION</scope>
</reference>
<proteinExistence type="predicted"/>
<dbReference type="Gramene" id="TraesCS5B03G1242900.1">
    <property type="protein sequence ID" value="TraesCS5B03G1242900.1.CDS"/>
    <property type="gene ID" value="TraesCS5B03G1242900"/>
</dbReference>
<dbReference type="Gramene" id="TraesJAG5B03G03002620.1">
    <property type="protein sequence ID" value="TraesJAG5B03G03002620.1"/>
    <property type="gene ID" value="TraesJAG5B03G03002620"/>
</dbReference>
<dbReference type="OrthoDB" id="667600at2759"/>
<keyword evidence="2" id="KW-1185">Reference proteome</keyword>
<dbReference type="Gramene" id="TraesCAD_scaffold_026308_01G000300.1">
    <property type="protein sequence ID" value="TraesCAD_scaffold_026308_01G000300.1"/>
    <property type="gene ID" value="TraesCAD_scaffold_026308_01G000300"/>
</dbReference>
<protein>
    <recommendedName>
        <fullName evidence="3">F-box domain-containing protein</fullName>
    </recommendedName>
</protein>
<dbReference type="Gramene" id="TraesSTA5B03G02996620.1">
    <property type="protein sequence ID" value="TraesSTA5B03G02996620.1"/>
    <property type="gene ID" value="TraesSTA5B03G02996620"/>
</dbReference>
<dbReference type="Gramene" id="TraesPARA_EIv1.0_1750400.1">
    <property type="protein sequence ID" value="TraesPARA_EIv1.0_1750400.1.CDS"/>
    <property type="gene ID" value="TraesPARA_EIv1.0_1750400"/>
</dbReference>
<accession>A0A3B6LXA0</accession>
<name>A0A3B6LXA0_WHEAT</name>
<dbReference type="Gramene" id="TraesRN5B0101210600.1">
    <property type="protein sequence ID" value="TraesRN5B0101210600.1"/>
    <property type="gene ID" value="TraesRN5B0101210600"/>
</dbReference>
<reference evidence="1" key="1">
    <citation type="submission" date="2018-08" db="EMBL/GenBank/DDBJ databases">
        <authorList>
            <person name="Rossello M."/>
        </authorList>
    </citation>
    <scope>NUCLEOTIDE SEQUENCE [LARGE SCALE GENOMIC DNA]</scope>
    <source>
        <strain evidence="1">cv. Chinese Spring</strain>
    </source>
</reference>
<dbReference type="Gramene" id="TraesWEE_scaffold_043327_01G000200.1">
    <property type="protein sequence ID" value="TraesWEE_scaffold_043327_01G000200.1"/>
    <property type="gene ID" value="TraesWEE_scaffold_043327_01G000200"/>
</dbReference>
<dbReference type="PANTHER" id="PTHR32133">
    <property type="entry name" value="OS07G0120400 PROTEIN"/>
    <property type="match status" value="1"/>
</dbReference>
<dbReference type="Gramene" id="TraesCS5B02G512700.1">
    <property type="protein sequence ID" value="TraesCS5B02G512700.1"/>
    <property type="gene ID" value="TraesCS5B02G512700"/>
</dbReference>
<dbReference type="SUPFAM" id="SSF81383">
    <property type="entry name" value="F-box domain"/>
    <property type="match status" value="1"/>
</dbReference>
<dbReference type="Gramene" id="TraesJUL5B03G03026300.1">
    <property type="protein sequence ID" value="TraesJUL5B03G03026300.1"/>
    <property type="gene ID" value="TraesJUL5B03G03026300"/>
</dbReference>
<dbReference type="Gramene" id="TraesLDM5B03G03008400.1">
    <property type="protein sequence ID" value="TraesLDM5B03G03008400.1"/>
    <property type="gene ID" value="TraesLDM5B03G03008400"/>
</dbReference>
<dbReference type="Proteomes" id="UP000019116">
    <property type="component" value="Chromosome 5B"/>
</dbReference>
<dbReference type="GeneID" id="123117606"/>
<gene>
    <name evidence="1" type="primary">LOC123117606</name>
</gene>
<evidence type="ECO:0000313" key="1">
    <source>
        <dbReference type="EnsemblPlants" id="TraesCS5B02G512700.1"/>
    </source>
</evidence>
<organism evidence="1">
    <name type="scientific">Triticum aestivum</name>
    <name type="common">Wheat</name>
    <dbReference type="NCBI Taxonomy" id="4565"/>
    <lineage>
        <taxon>Eukaryota</taxon>
        <taxon>Viridiplantae</taxon>
        <taxon>Streptophyta</taxon>
        <taxon>Embryophyta</taxon>
        <taxon>Tracheophyta</taxon>
        <taxon>Spermatophyta</taxon>
        <taxon>Magnoliopsida</taxon>
        <taxon>Liliopsida</taxon>
        <taxon>Poales</taxon>
        <taxon>Poaceae</taxon>
        <taxon>BOP clade</taxon>
        <taxon>Pooideae</taxon>
        <taxon>Triticodae</taxon>
        <taxon>Triticeae</taxon>
        <taxon>Triticinae</taxon>
        <taxon>Triticum</taxon>
    </lineage>
</organism>
<dbReference type="Gramene" id="TraesARI7B03G04325080.1">
    <property type="protein sequence ID" value="TraesARI7B03G04325080.1"/>
    <property type="gene ID" value="TraesARI7B03G04325080"/>
</dbReference>
<dbReference type="Gramene" id="TraesROB_scaffold_067153_01G000200.1">
    <property type="protein sequence ID" value="TraesROB_scaffold_067153_01G000200.1"/>
    <property type="gene ID" value="TraesROB_scaffold_067153_01G000200"/>
</dbReference>